<dbReference type="InterPro" id="IPR035069">
    <property type="entry name" value="TTHA1013/TTHA0281-like"/>
</dbReference>
<organism evidence="1">
    <name type="scientific">hydrocarbon metagenome</name>
    <dbReference type="NCBI Taxonomy" id="938273"/>
    <lineage>
        <taxon>unclassified sequences</taxon>
        <taxon>metagenomes</taxon>
        <taxon>ecological metagenomes</taxon>
    </lineage>
</organism>
<accession>A0A0W8G276</accession>
<sequence>MRYKDFLGEFEYDEQERIFHGRVVNIQDVVTFEGRSITELETALADSVEDYLEFCREIGKMPDKTYPCFSLVL</sequence>
<name>A0A0W8G276_9ZZZZ</name>
<protein>
    <submittedName>
        <fullName evidence="1">Hicb protein</fullName>
    </submittedName>
</protein>
<comment type="caution">
    <text evidence="1">The sequence shown here is derived from an EMBL/GenBank/DDBJ whole genome shotgun (WGS) entry which is preliminary data.</text>
</comment>
<dbReference type="EMBL" id="LNQE01000353">
    <property type="protein sequence ID" value="KUG27197.1"/>
    <property type="molecule type" value="Genomic_DNA"/>
</dbReference>
<evidence type="ECO:0000313" key="1">
    <source>
        <dbReference type="EMBL" id="KUG27197.1"/>
    </source>
</evidence>
<gene>
    <name evidence="1" type="ORF">ASZ90_002960</name>
</gene>
<proteinExistence type="predicted"/>
<dbReference type="SUPFAM" id="SSF143100">
    <property type="entry name" value="TTHA1013/TTHA0281-like"/>
    <property type="match status" value="1"/>
</dbReference>
<dbReference type="AlphaFoldDB" id="A0A0W8G276"/>
<reference evidence="1" key="1">
    <citation type="journal article" date="2015" name="Proc. Natl. Acad. Sci. U.S.A.">
        <title>Networks of energetic and metabolic interactions define dynamics in microbial communities.</title>
        <authorList>
            <person name="Embree M."/>
            <person name="Liu J.K."/>
            <person name="Al-Bassam M.M."/>
            <person name="Zengler K."/>
        </authorList>
    </citation>
    <scope>NUCLEOTIDE SEQUENCE</scope>
</reference>